<evidence type="ECO:0000313" key="3">
    <source>
        <dbReference type="EMBL" id="MBC3874886.1"/>
    </source>
</evidence>
<sequence length="134" mass="15002">MAKNGGSAENDIAREVGLLIAAQRKSRGITQAQLAEYMNLEKETVSRIETGVISPTLVRLAQFAKFLDCEICDFLQVDPPQVTDHARSLAKRMANLNEDQRLILTQLIGKIASAMEKLNIKERKVIEKFFSEVL</sequence>
<organism evidence="3 4">
    <name type="scientific">Undibacterium flavidum</name>
    <dbReference type="NCBI Taxonomy" id="2762297"/>
    <lineage>
        <taxon>Bacteria</taxon>
        <taxon>Pseudomonadati</taxon>
        <taxon>Pseudomonadota</taxon>
        <taxon>Betaproteobacteria</taxon>
        <taxon>Burkholderiales</taxon>
        <taxon>Oxalobacteraceae</taxon>
        <taxon>Undibacterium</taxon>
    </lineage>
</organism>
<dbReference type="RefSeq" id="WP_186942874.1">
    <property type="nucleotide sequence ID" value="NZ_JACOGA010000014.1"/>
</dbReference>
<dbReference type="CDD" id="cd00093">
    <property type="entry name" value="HTH_XRE"/>
    <property type="match status" value="1"/>
</dbReference>
<dbReference type="Proteomes" id="UP000624279">
    <property type="component" value="Unassembled WGS sequence"/>
</dbReference>
<dbReference type="EMBL" id="JACOGA010000014">
    <property type="protein sequence ID" value="MBC3874886.1"/>
    <property type="molecule type" value="Genomic_DNA"/>
</dbReference>
<dbReference type="InterPro" id="IPR050807">
    <property type="entry name" value="TransReg_Diox_bact_type"/>
</dbReference>
<evidence type="ECO:0000259" key="2">
    <source>
        <dbReference type="PROSITE" id="PS50943"/>
    </source>
</evidence>
<accession>A0ABR6YEB8</accession>
<dbReference type="PANTHER" id="PTHR46797">
    <property type="entry name" value="HTH-TYPE TRANSCRIPTIONAL REGULATOR"/>
    <property type="match status" value="1"/>
</dbReference>
<dbReference type="InterPro" id="IPR001387">
    <property type="entry name" value="Cro/C1-type_HTH"/>
</dbReference>
<name>A0ABR6YEB8_9BURK</name>
<dbReference type="PANTHER" id="PTHR46797:SF1">
    <property type="entry name" value="METHYLPHOSPHONATE SYNTHASE"/>
    <property type="match status" value="1"/>
</dbReference>
<dbReference type="SMART" id="SM00530">
    <property type="entry name" value="HTH_XRE"/>
    <property type="match status" value="1"/>
</dbReference>
<dbReference type="SUPFAM" id="SSF47413">
    <property type="entry name" value="lambda repressor-like DNA-binding domains"/>
    <property type="match status" value="1"/>
</dbReference>
<dbReference type="Gene3D" id="1.10.260.40">
    <property type="entry name" value="lambda repressor-like DNA-binding domains"/>
    <property type="match status" value="1"/>
</dbReference>
<comment type="caution">
    <text evidence="3">The sequence shown here is derived from an EMBL/GenBank/DDBJ whole genome shotgun (WGS) entry which is preliminary data.</text>
</comment>
<reference evidence="3 4" key="1">
    <citation type="submission" date="2020-08" db="EMBL/GenBank/DDBJ databases">
        <title>Novel species isolated from subtropical streams in China.</title>
        <authorList>
            <person name="Lu H."/>
        </authorList>
    </citation>
    <scope>NUCLEOTIDE SEQUENCE [LARGE SCALE GENOMIC DNA]</scope>
    <source>
        <strain evidence="3 4">LX15W</strain>
    </source>
</reference>
<dbReference type="PROSITE" id="PS50943">
    <property type="entry name" value="HTH_CROC1"/>
    <property type="match status" value="1"/>
</dbReference>
<keyword evidence="4" id="KW-1185">Reference proteome</keyword>
<dbReference type="Pfam" id="PF01381">
    <property type="entry name" value="HTH_3"/>
    <property type="match status" value="1"/>
</dbReference>
<evidence type="ECO:0000313" key="4">
    <source>
        <dbReference type="Proteomes" id="UP000624279"/>
    </source>
</evidence>
<feature type="domain" description="HTH cro/C1-type" evidence="2">
    <location>
        <begin position="20"/>
        <end position="74"/>
    </location>
</feature>
<gene>
    <name evidence="3" type="ORF">H8K55_14940</name>
</gene>
<keyword evidence="1" id="KW-0238">DNA-binding</keyword>
<proteinExistence type="predicted"/>
<evidence type="ECO:0000256" key="1">
    <source>
        <dbReference type="ARBA" id="ARBA00023125"/>
    </source>
</evidence>
<protein>
    <submittedName>
        <fullName evidence="3">Helix-turn-helix transcriptional regulator</fullName>
    </submittedName>
</protein>
<dbReference type="InterPro" id="IPR010982">
    <property type="entry name" value="Lambda_DNA-bd_dom_sf"/>
</dbReference>